<keyword evidence="1" id="KW-1133">Transmembrane helix</keyword>
<keyword evidence="1" id="KW-0472">Membrane</keyword>
<dbReference type="Proteomes" id="UP000286701">
    <property type="component" value="Unassembled WGS sequence"/>
</dbReference>
<proteinExistence type="predicted"/>
<evidence type="ECO:0000313" key="3">
    <source>
        <dbReference type="Proteomes" id="UP000286701"/>
    </source>
</evidence>
<keyword evidence="3" id="KW-1185">Reference proteome</keyword>
<name>A0A3S4Y7W2_9SPHI</name>
<keyword evidence="1" id="KW-0812">Transmembrane</keyword>
<dbReference type="OrthoDB" id="329514at2"/>
<gene>
    <name evidence="2" type="ORF">EPL05_17975</name>
</gene>
<evidence type="ECO:0000256" key="1">
    <source>
        <dbReference type="SAM" id="Phobius"/>
    </source>
</evidence>
<dbReference type="AlphaFoldDB" id="A0A3S4Y7W2"/>
<feature type="transmembrane region" description="Helical" evidence="1">
    <location>
        <begin position="85"/>
        <end position="103"/>
    </location>
</feature>
<feature type="transmembrane region" description="Helical" evidence="1">
    <location>
        <begin position="124"/>
        <end position="142"/>
    </location>
</feature>
<sequence length="154" mass="18070">MYNLILPLHSLVRWLVLLSLLIAIYRGYQGWLGKKAYNKFDDNLRQTTVSIIHLQFIIGVWLYAISPITNWFIHHFSEGVRLREIRFFGMEHITMMFIAIALITVGSSKAKRDITDHDKFRTQAIWFTIGLLVILSSIPWAFSPLVHRPWLRGF</sequence>
<feature type="transmembrane region" description="Helical" evidence="1">
    <location>
        <begin position="49"/>
        <end position="73"/>
    </location>
</feature>
<evidence type="ECO:0008006" key="4">
    <source>
        <dbReference type="Google" id="ProtNLM"/>
    </source>
</evidence>
<accession>A0A3S4Y7W2</accession>
<reference evidence="2 3" key="1">
    <citation type="submission" date="2019-01" db="EMBL/GenBank/DDBJ databases">
        <title>Mucilaginibacter antarcticum sp. nov., isolated from antarctic soil.</title>
        <authorList>
            <person name="Yan Y.-Q."/>
            <person name="Du Z.-J."/>
        </authorList>
    </citation>
    <scope>NUCLEOTIDE SEQUENCE [LARGE SCALE GENOMIC DNA]</scope>
    <source>
        <strain evidence="2 3">F01003</strain>
    </source>
</reference>
<protein>
    <recommendedName>
        <fullName evidence="4">Cytochrome B</fullName>
    </recommendedName>
</protein>
<dbReference type="EMBL" id="SBIW01000008">
    <property type="protein sequence ID" value="RWY49298.1"/>
    <property type="molecule type" value="Genomic_DNA"/>
</dbReference>
<comment type="caution">
    <text evidence="2">The sequence shown here is derived from an EMBL/GenBank/DDBJ whole genome shotgun (WGS) entry which is preliminary data.</text>
</comment>
<organism evidence="2 3">
    <name type="scientific">Mucilaginibacter gilvus</name>
    <dbReference type="NCBI Taxonomy" id="2305909"/>
    <lineage>
        <taxon>Bacteria</taxon>
        <taxon>Pseudomonadati</taxon>
        <taxon>Bacteroidota</taxon>
        <taxon>Sphingobacteriia</taxon>
        <taxon>Sphingobacteriales</taxon>
        <taxon>Sphingobacteriaceae</taxon>
        <taxon>Mucilaginibacter</taxon>
    </lineage>
</organism>
<feature type="transmembrane region" description="Helical" evidence="1">
    <location>
        <begin position="12"/>
        <end position="28"/>
    </location>
</feature>
<evidence type="ECO:0000313" key="2">
    <source>
        <dbReference type="EMBL" id="RWY49298.1"/>
    </source>
</evidence>
<dbReference type="RefSeq" id="WP_128535370.1">
    <property type="nucleotide sequence ID" value="NZ_SBIW01000008.1"/>
</dbReference>